<dbReference type="InterPro" id="IPR002017">
    <property type="entry name" value="Spectrin_repeat"/>
</dbReference>
<feature type="compositionally biased region" description="Acidic residues" evidence="2">
    <location>
        <begin position="519"/>
        <end position="529"/>
    </location>
</feature>
<dbReference type="InterPro" id="IPR043197">
    <property type="entry name" value="Plakin"/>
</dbReference>
<dbReference type="SMART" id="SM00150">
    <property type="entry name" value="SPEC"/>
    <property type="match status" value="12"/>
</dbReference>
<evidence type="ECO:0000256" key="2">
    <source>
        <dbReference type="SAM" id="MobiDB-lite"/>
    </source>
</evidence>
<dbReference type="GO" id="GO:0005874">
    <property type="term" value="C:microtubule"/>
    <property type="evidence" value="ECO:0007669"/>
    <property type="project" value="TreeGrafter"/>
</dbReference>
<name>A0A8C4R8G0_EPTBU</name>
<dbReference type="GO" id="GO:0016020">
    <property type="term" value="C:membrane"/>
    <property type="evidence" value="ECO:0007669"/>
    <property type="project" value="TreeGrafter"/>
</dbReference>
<dbReference type="GeneTree" id="ENSGT00940000155008"/>
<dbReference type="Ensembl" id="ENSEBUT00000027037.1">
    <property type="protein sequence ID" value="ENSEBUP00000026461.1"/>
    <property type="gene ID" value="ENSEBUG00000016244.1"/>
</dbReference>
<dbReference type="FunFam" id="1.20.58.60:FF:000008">
    <property type="entry name" value="microtubule-actin cross-linking factor 1"/>
    <property type="match status" value="1"/>
</dbReference>
<dbReference type="Proteomes" id="UP000694388">
    <property type="component" value="Unplaced"/>
</dbReference>
<accession>A0A8C4R8G0</accession>
<dbReference type="GO" id="GO:0005737">
    <property type="term" value="C:cytoplasm"/>
    <property type="evidence" value="ECO:0007669"/>
    <property type="project" value="TreeGrafter"/>
</dbReference>
<evidence type="ECO:0000313" key="4">
    <source>
        <dbReference type="Proteomes" id="UP000694388"/>
    </source>
</evidence>
<dbReference type="GO" id="GO:0045296">
    <property type="term" value="F:cadherin binding"/>
    <property type="evidence" value="ECO:0007669"/>
    <property type="project" value="TreeGrafter"/>
</dbReference>
<dbReference type="SUPFAM" id="SSF46966">
    <property type="entry name" value="Spectrin repeat"/>
    <property type="match status" value="8"/>
</dbReference>
<proteinExistence type="predicted"/>
<protein>
    <submittedName>
        <fullName evidence="3">Uncharacterized protein</fullName>
    </submittedName>
</protein>
<dbReference type="PANTHER" id="PTHR23169:SF25">
    <property type="entry name" value="MICROTUBULE-ACTIN CROSS-LINKING FACTOR 1, ISOFORMS 1_2_3_4_5"/>
    <property type="match status" value="1"/>
</dbReference>
<keyword evidence="4" id="KW-1185">Reference proteome</keyword>
<dbReference type="InterPro" id="IPR018159">
    <property type="entry name" value="Spectrin/alpha-actinin"/>
</dbReference>
<organism evidence="3 4">
    <name type="scientific">Eptatretus burgeri</name>
    <name type="common">Inshore hagfish</name>
    <dbReference type="NCBI Taxonomy" id="7764"/>
    <lineage>
        <taxon>Eukaryota</taxon>
        <taxon>Metazoa</taxon>
        <taxon>Chordata</taxon>
        <taxon>Craniata</taxon>
        <taxon>Vertebrata</taxon>
        <taxon>Cyclostomata</taxon>
        <taxon>Myxini</taxon>
        <taxon>Myxiniformes</taxon>
        <taxon>Myxinidae</taxon>
        <taxon>Eptatretinae</taxon>
        <taxon>Eptatretus</taxon>
    </lineage>
</organism>
<evidence type="ECO:0000313" key="3">
    <source>
        <dbReference type="Ensembl" id="ENSEBUP00000026461.1"/>
    </source>
</evidence>
<keyword evidence="1" id="KW-0175">Coiled coil</keyword>
<dbReference type="Gene3D" id="1.20.58.60">
    <property type="match status" value="11"/>
</dbReference>
<dbReference type="GO" id="GO:0005882">
    <property type="term" value="C:intermediate filament"/>
    <property type="evidence" value="ECO:0007669"/>
    <property type="project" value="TreeGrafter"/>
</dbReference>
<feature type="region of interest" description="Disordered" evidence="2">
    <location>
        <begin position="498"/>
        <end position="534"/>
    </location>
</feature>
<sequence>MGKPLSKPDCLGEHRVGSCLSKKEDDDDGYIEDCYVPQRSIYDTVRINEQIDCGSSASLLSRQLAERLLLPVSQRSLEQPTGTISSNGSLGTNAITVSAASGSASSREIRRLDEKAIFDALKLSGPIGGCPETAAAMRPQMSCSSERRDNCQRRSWKVFSPREIMEVDAYITAELGKFNSTPKPRASAPELPFCTKDTDGPADELAESMPKYNEESQGCGVGNELHEQVMRTFCGSGSSLDVYSDNVYDEVFSTEAEGGELKMGIDKTVQVKSECILSDDSETIHHQTENCSCDMETAACMHACINGEFSFLPLEEGAIDTGCQEDVQDNSTPAGEENFQPEHKVVLELRKELEETEKIFPAVVELGTLIITDSVSPKTNCLTVTQNVESSDSKCAEEDPRLEFGLFLSGNECAVERLQIENNGKSQKWEQKDEGSLEVHVDNLTEQREVEEEFVFVEHTTSCGEIEDSLTVNVDNMGPEELDIDSFLDSRLPSESYISSDHASSSAEVSSITDGPSDLADDSMTDTEPSDIGFNDYTITDFTSTRFGHEALELDLLGGYESCPDDLEVLDTEALLQEAPDIMPGHDQLLTDVTTEGDSFENDKKVLAFQKGKVEALQTAVQAVNWQGQALVQSAPPTADTHNLETSLEDVNTRWNSLNRQVAERAAKLQEALLHCGKFYEALESLLSWLADTEELVAGQKPPSAEYKVVRAQLQEQKLLQRVLEGNRVRVEALRSEGELIAEQTSEPVERQRVLGALESLDHRWQALIDKADARRRQLEAILTLAKQFHDTLQPLSDWMVGLERRLAMVEPVDTRSPVIQEQIKQLKALQEEIAKQAGSLERAQGFAGSLLSLTSLQAGAQAQTNLETFRARYLEMSNRVARRAVLLEIALDNAQIFGRDEVALLTWLAELREALSLATVEDYQTAVLQGQFHQQMALQEEITSRKPDVDQAVKKGQALLKQSTGDDTLLVQEKLEGLRAQYVELVATSNHATRSLEEALQLATHFEAAHGELDDALGSLEAGLYDYDEAEACGVEPTSLLQNRQQALRQGVMDGHVLLDTVNEVGRALLQLVPWRARERLDQQMAEAGERFRAVRYAVEQRAERVDAAIQRSQQFEQAVLAERAWAAEMSRKLDTLGEISLEQDQMSSQLRVQKAFTLDVLRHKETMEELVVNAPNVLASCNDEEKDRQQSQLEVLNQEFDSVNRSNSERQQRLERAQGLLGQFWESYEELCPWLDETETTLAILPAPAMEPDALRLQQDELRLLRESVAEHKPHIDRLAKTGPMLAELSAREGLVLADQATNVRQRYMAFRTEMQHRAIALDEAEELATQFHDKINPMIESLERVVERLREPPPTPAEVEKIRDQILETCAVTAELEKLQPSFMALRSRGEEIVARSEHTTSSDNSAARAVQKCLDHLAFLWSDIEARAEEREAHLLDVLDVAERFWPDLTALLTTLRDTFDCIRDLDEPGLDPSVIKQQTEVTQSFREEIDTLLDELETLRATGGDLMSACGEPDKPDVKKSIDEVNVLWDLLNKAWQDRMEHLEEAMQTTIQFQDMLQNIFDWLDSSEAQLVAMSPVGTELNTVKEQMVELKAFKEETYQQQIEMEKLSHQGEVLHRKAEGTANRDMLEAPLRELRRQWAVLDSKIITRQHKLESSLLALGQFQHALEELLSWLSHTEDLLAEQKPIREDPKEIEIELAKHHVLRNDVLAHKATLENVAQAGGELVQLGDGDVAGSVLRQKLNRLQKRWEDLLKETELRQKKLESALNQAQGFQGEIHALLAWLGKVEAQLLLSRPFGGLPETSRDQLNAHLELCADLDKREPTYLSLMERGVDVLSAGKTSSSTNTAQVLHSLEQRWQNVCAKAAERRVRNVRLAFVSFCVSEWYCCYNRTVG</sequence>
<dbReference type="GO" id="GO:0042060">
    <property type="term" value="P:wound healing"/>
    <property type="evidence" value="ECO:0007669"/>
    <property type="project" value="TreeGrafter"/>
</dbReference>
<dbReference type="PANTHER" id="PTHR23169">
    <property type="entry name" value="ENVOPLAKIN"/>
    <property type="match status" value="1"/>
</dbReference>
<dbReference type="GO" id="GO:0045104">
    <property type="term" value="P:intermediate filament cytoskeleton organization"/>
    <property type="evidence" value="ECO:0007669"/>
    <property type="project" value="InterPro"/>
</dbReference>
<evidence type="ECO:0000256" key="1">
    <source>
        <dbReference type="SAM" id="Coils"/>
    </source>
</evidence>
<dbReference type="GO" id="GO:0051893">
    <property type="term" value="P:regulation of focal adhesion assembly"/>
    <property type="evidence" value="ECO:0007669"/>
    <property type="project" value="TreeGrafter"/>
</dbReference>
<feature type="compositionally biased region" description="Low complexity" evidence="2">
    <location>
        <begin position="498"/>
        <end position="512"/>
    </location>
</feature>
<dbReference type="Ensembl" id="ENSEBUT00000027015.1">
    <property type="protein sequence ID" value="ENSEBUP00000026439.1"/>
    <property type="gene ID" value="ENSEBUG00000016244.1"/>
</dbReference>
<dbReference type="FunFam" id="1.20.58.60:FF:000001">
    <property type="entry name" value="Microtubule-actin cross-linking factor 1"/>
    <property type="match status" value="2"/>
</dbReference>
<dbReference type="Pfam" id="PF00435">
    <property type="entry name" value="Spectrin"/>
    <property type="match status" value="6"/>
</dbReference>
<dbReference type="CDD" id="cd00176">
    <property type="entry name" value="SPEC"/>
    <property type="match status" value="6"/>
</dbReference>
<feature type="coiled-coil region" evidence="1">
    <location>
        <begin position="1744"/>
        <end position="1771"/>
    </location>
</feature>
<dbReference type="GO" id="GO:0005198">
    <property type="term" value="F:structural molecule activity"/>
    <property type="evidence" value="ECO:0007669"/>
    <property type="project" value="TreeGrafter"/>
</dbReference>
<reference evidence="3" key="1">
    <citation type="submission" date="2025-05" db="UniProtKB">
        <authorList>
            <consortium name="Ensembl"/>
        </authorList>
    </citation>
    <scope>IDENTIFICATION</scope>
</reference>
<dbReference type="GO" id="GO:0032886">
    <property type="term" value="P:regulation of microtubule-based process"/>
    <property type="evidence" value="ECO:0007669"/>
    <property type="project" value="TreeGrafter"/>
</dbReference>
<dbReference type="GO" id="GO:0015629">
    <property type="term" value="C:actin cytoskeleton"/>
    <property type="evidence" value="ECO:0007669"/>
    <property type="project" value="TreeGrafter"/>
</dbReference>